<dbReference type="GO" id="GO:0016787">
    <property type="term" value="F:hydrolase activity"/>
    <property type="evidence" value="ECO:0007669"/>
    <property type="project" value="UniProtKB-KW"/>
</dbReference>
<dbReference type="SUPFAM" id="SSF56601">
    <property type="entry name" value="beta-lactamase/transpeptidase-like"/>
    <property type="match status" value="1"/>
</dbReference>
<dbReference type="PANTHER" id="PTHR46825:SF11">
    <property type="entry name" value="PENICILLIN-BINDING PROTEIN 4"/>
    <property type="match status" value="1"/>
</dbReference>
<feature type="domain" description="Beta-lactamase-related" evidence="3">
    <location>
        <begin position="58"/>
        <end position="349"/>
    </location>
</feature>
<dbReference type="GO" id="GO:0016020">
    <property type="term" value="C:membrane"/>
    <property type="evidence" value="ECO:0007669"/>
    <property type="project" value="UniProtKB-SubCell"/>
</dbReference>
<proteinExistence type="predicted"/>
<dbReference type="Proteomes" id="UP000276603">
    <property type="component" value="Unassembled WGS sequence"/>
</dbReference>
<evidence type="ECO:0000313" key="4">
    <source>
        <dbReference type="EMBL" id="RKN80242.1"/>
    </source>
</evidence>
<gene>
    <name evidence="4" type="ORF">D7Z94_18610</name>
</gene>
<organism evidence="4 5">
    <name type="scientific">Ulvibacterium marinum</name>
    <dbReference type="NCBI Taxonomy" id="2419782"/>
    <lineage>
        <taxon>Bacteria</taxon>
        <taxon>Pseudomonadati</taxon>
        <taxon>Bacteroidota</taxon>
        <taxon>Flavobacteriia</taxon>
        <taxon>Flavobacteriales</taxon>
        <taxon>Flavobacteriaceae</taxon>
        <taxon>Ulvibacterium</taxon>
    </lineage>
</organism>
<dbReference type="InterPro" id="IPR012338">
    <property type="entry name" value="Beta-lactam/transpept-like"/>
</dbReference>
<evidence type="ECO:0000259" key="3">
    <source>
        <dbReference type="Pfam" id="PF00144"/>
    </source>
</evidence>
<name>A0A3B0C3E7_9FLAO</name>
<dbReference type="InterPro" id="IPR050491">
    <property type="entry name" value="AmpC-like"/>
</dbReference>
<keyword evidence="2" id="KW-0472">Membrane</keyword>
<keyword evidence="5" id="KW-1185">Reference proteome</keyword>
<dbReference type="InterPro" id="IPR001466">
    <property type="entry name" value="Beta-lactam-related"/>
</dbReference>
<dbReference type="Pfam" id="PF00144">
    <property type="entry name" value="Beta-lactamase"/>
    <property type="match status" value="1"/>
</dbReference>
<evidence type="ECO:0000256" key="1">
    <source>
        <dbReference type="ARBA" id="ARBA00004370"/>
    </source>
</evidence>
<dbReference type="Gene3D" id="3.40.710.10">
    <property type="entry name" value="DD-peptidase/beta-lactamase superfamily"/>
    <property type="match status" value="1"/>
</dbReference>
<keyword evidence="4" id="KW-0378">Hydrolase</keyword>
<sequence length="365" mass="40740">MKENLIVALFIVILSSCKQKPHVNSYRPYSNDHTIVRDGLGKRVDSLLLREIAVGFSGSVVVSVNDTVILQKGYGWIDSLKSHNVKPSTQFYLASTTKGITGVLTLVAQQKGIFKTSDSLSMLDENCPTHFGNISIHDMLVHTSGLSNEYETYGATTREANMELLYQRPLGPKGEFKYSSAGYWLTAAVIEKISGITYEEFARENLFKRAMMKNTDFWFEADEQHKDAFARKLKKFPPGDLHPNWGYRASGGITTNIIDLNTYFKALTTFQILNKGSLDQLFGPHLTLESGIGIGYGWYTTTTSRGTREIWSRGGESFGHNSAIRWFVDEDVAILILTNCGEIESGGEANRTVSDKIENLIFKVS</sequence>
<dbReference type="PANTHER" id="PTHR46825">
    <property type="entry name" value="D-ALANYL-D-ALANINE-CARBOXYPEPTIDASE/ENDOPEPTIDASE AMPH"/>
    <property type="match status" value="1"/>
</dbReference>
<evidence type="ECO:0000256" key="2">
    <source>
        <dbReference type="ARBA" id="ARBA00023136"/>
    </source>
</evidence>
<dbReference type="RefSeq" id="WP_120713051.1">
    <property type="nucleotide sequence ID" value="NZ_RBCJ01000003.1"/>
</dbReference>
<comment type="caution">
    <text evidence="4">The sequence shown here is derived from an EMBL/GenBank/DDBJ whole genome shotgun (WGS) entry which is preliminary data.</text>
</comment>
<dbReference type="AlphaFoldDB" id="A0A3B0C3E7"/>
<reference evidence="4 5" key="1">
    <citation type="submission" date="2018-10" db="EMBL/GenBank/DDBJ databases">
        <title>Ulvibacterium marinum gen. nov., sp. nov., a novel marine bacterium of the family Flavobacteriaceae, isolated from a culture of the green alga Ulva prolifera.</title>
        <authorList>
            <person name="Zhang Z."/>
        </authorList>
    </citation>
    <scope>NUCLEOTIDE SEQUENCE [LARGE SCALE GENOMIC DNA]</scope>
    <source>
        <strain evidence="4 5">CCMM003</strain>
    </source>
</reference>
<evidence type="ECO:0000313" key="5">
    <source>
        <dbReference type="Proteomes" id="UP000276603"/>
    </source>
</evidence>
<dbReference type="OrthoDB" id="9793489at2"/>
<dbReference type="PROSITE" id="PS51257">
    <property type="entry name" value="PROKAR_LIPOPROTEIN"/>
    <property type="match status" value="1"/>
</dbReference>
<protein>
    <submittedName>
        <fullName evidence="4">Class A beta-lactamase-related serine hydrolase</fullName>
    </submittedName>
</protein>
<accession>A0A3B0C3E7</accession>
<dbReference type="EMBL" id="RBCJ01000003">
    <property type="protein sequence ID" value="RKN80242.1"/>
    <property type="molecule type" value="Genomic_DNA"/>
</dbReference>
<comment type="subcellular location">
    <subcellularLocation>
        <location evidence="1">Membrane</location>
    </subcellularLocation>
</comment>